<dbReference type="InterPro" id="IPR035979">
    <property type="entry name" value="RBD_domain_sf"/>
</dbReference>
<sequence>MSNNLNSVFYAESYHPIQAGSIDGTDILPHDNAVYRAHLCSSAGLYDPLGDPKVIGDPYCTLFVGRLSHFTTEGTLREAMSKYGRVKNLRLVRHIVTGASRGYAFVEFETEREMRRAYKDAHHSFIDDSEIIVDYNRQQLMPGWIPRRLGGGLGGKKESGQLRFGGRERPFRAPLRPIPYDELKRLGIPPPPEGRYMSRFQVPSPPRREKSSPDLERGSRRSSKDRADGIHRRSSTDDDAGLEEEYQCHQRNSYSETPIQTEDRYDSYETREDRKHRSSRDKDHRSHHRRRSTDEEEPDSKRSRRSSRDRKEHSHEHRSKRHRHRD</sequence>
<feature type="compositionally biased region" description="Basic and acidic residues" evidence="4">
    <location>
        <begin position="206"/>
        <end position="236"/>
    </location>
</feature>
<reference evidence="6" key="2">
    <citation type="submission" date="2017-06" db="EMBL/GenBank/DDBJ databases">
        <title>The pomegranate genome and the genomics of punicalagin biosynthesis.</title>
        <authorList>
            <person name="Xu C."/>
        </authorList>
    </citation>
    <scope>NUCLEOTIDE SEQUENCE [LARGE SCALE GENOMIC DNA]</scope>
    <source>
        <tissue evidence="6">Fresh leaf</tissue>
    </source>
</reference>
<dbReference type="SMART" id="SM00360">
    <property type="entry name" value="RRM"/>
    <property type="match status" value="1"/>
</dbReference>
<dbReference type="GO" id="GO:0017069">
    <property type="term" value="F:snRNA binding"/>
    <property type="evidence" value="ECO:0007669"/>
    <property type="project" value="TreeGrafter"/>
</dbReference>
<dbReference type="GO" id="GO:0071011">
    <property type="term" value="C:precatalytic spliceosome"/>
    <property type="evidence" value="ECO:0007669"/>
    <property type="project" value="TreeGrafter"/>
</dbReference>
<dbReference type="PROSITE" id="PS50102">
    <property type="entry name" value="RRM"/>
    <property type="match status" value="1"/>
</dbReference>
<dbReference type="OrthoDB" id="6159137at2759"/>
<keyword evidence="9" id="KW-0687">Ribonucleoprotein</keyword>
<keyword evidence="3" id="KW-0694">RNA-binding</keyword>
<feature type="compositionally biased region" description="Basic residues" evidence="4">
    <location>
        <begin position="316"/>
        <end position="326"/>
    </location>
</feature>
<evidence type="ECO:0000313" key="8">
    <source>
        <dbReference type="Proteomes" id="UP000515151"/>
    </source>
</evidence>
<dbReference type="Proteomes" id="UP000515151">
    <property type="component" value="Chromosome 2"/>
</dbReference>
<dbReference type="Pfam" id="PF00076">
    <property type="entry name" value="RRM_1"/>
    <property type="match status" value="1"/>
</dbReference>
<dbReference type="InterPro" id="IPR000504">
    <property type="entry name" value="RRM_dom"/>
</dbReference>
<dbReference type="GO" id="GO:0000398">
    <property type="term" value="P:mRNA splicing, via spliceosome"/>
    <property type="evidence" value="ECO:0007669"/>
    <property type="project" value="TreeGrafter"/>
</dbReference>
<dbReference type="PANTHER" id="PTHR13952:SF6">
    <property type="entry name" value="U11_U12 SMALL NUCLEAR RIBONUCLEOPROTEIN 35 KDA PROTEIN"/>
    <property type="match status" value="1"/>
</dbReference>
<dbReference type="InterPro" id="IPR012677">
    <property type="entry name" value="Nucleotide-bd_a/b_plait_sf"/>
</dbReference>
<dbReference type="FunFam" id="3.30.70.330:FF:000132">
    <property type="entry name" value="Small nuclear ribonucleoprotein U11/U12 subunit 35"/>
    <property type="match status" value="1"/>
</dbReference>
<evidence type="ECO:0000256" key="2">
    <source>
        <dbReference type="ARBA" id="ARBA00023242"/>
    </source>
</evidence>
<evidence type="ECO:0000313" key="6">
    <source>
        <dbReference type="EMBL" id="OWM87935.1"/>
    </source>
</evidence>
<organism evidence="6 7">
    <name type="scientific">Punica granatum</name>
    <name type="common">Pomegranate</name>
    <dbReference type="NCBI Taxonomy" id="22663"/>
    <lineage>
        <taxon>Eukaryota</taxon>
        <taxon>Viridiplantae</taxon>
        <taxon>Streptophyta</taxon>
        <taxon>Embryophyta</taxon>
        <taxon>Tracheophyta</taxon>
        <taxon>Spermatophyta</taxon>
        <taxon>Magnoliopsida</taxon>
        <taxon>eudicotyledons</taxon>
        <taxon>Gunneridae</taxon>
        <taxon>Pentapetalae</taxon>
        <taxon>rosids</taxon>
        <taxon>malvids</taxon>
        <taxon>Myrtales</taxon>
        <taxon>Lythraceae</taxon>
        <taxon>Punica</taxon>
    </lineage>
</organism>
<keyword evidence="8" id="KW-1185">Reference proteome</keyword>
<evidence type="ECO:0000313" key="9">
    <source>
        <dbReference type="RefSeq" id="XP_031384381.1"/>
    </source>
</evidence>
<feature type="region of interest" description="Disordered" evidence="4">
    <location>
        <begin position="150"/>
        <end position="326"/>
    </location>
</feature>
<feature type="compositionally biased region" description="Basic and acidic residues" evidence="4">
    <location>
        <begin position="155"/>
        <end position="171"/>
    </location>
</feature>
<protein>
    <submittedName>
        <fullName evidence="9">U11/U12 small nuclear ribonucleoprotein 35 kDa protein</fullName>
    </submittedName>
</protein>
<reference evidence="8" key="3">
    <citation type="journal article" date="2020" name="Plant Biotechnol. J.">
        <title>The pomegranate (Punica granatum L.) draft genome dissects genetic divergence between soft- and hard-seeded cultivars.</title>
        <authorList>
            <person name="Luo X."/>
            <person name="Li H."/>
            <person name="Wu Z."/>
            <person name="Yao W."/>
            <person name="Zhao P."/>
            <person name="Cao D."/>
            <person name="Yu H."/>
            <person name="Li K."/>
            <person name="Poudel K."/>
            <person name="Zhao D."/>
            <person name="Zhang F."/>
            <person name="Xia X."/>
            <person name="Chen L."/>
            <person name="Wang Q."/>
            <person name="Jing D."/>
            <person name="Cao S."/>
        </authorList>
    </citation>
    <scope>NUCLEOTIDE SEQUENCE [LARGE SCALE GENOMIC DNA]</scope>
</reference>
<name>A0A218XRW5_PUNGR</name>
<accession>A0A218XRW5</accession>
<gene>
    <name evidence="9" type="primary">LOC116198172</name>
    <name evidence="6" type="ORF">CDL15_Pgr000352</name>
</gene>
<evidence type="ECO:0000256" key="1">
    <source>
        <dbReference type="ARBA" id="ARBA00004123"/>
    </source>
</evidence>
<feature type="compositionally biased region" description="Basic and acidic residues" evidence="4">
    <location>
        <begin position="261"/>
        <end position="284"/>
    </location>
</feature>
<reference evidence="9" key="4">
    <citation type="submission" date="2025-04" db="UniProtKB">
        <authorList>
            <consortium name="RefSeq"/>
        </authorList>
    </citation>
    <scope>IDENTIFICATION</scope>
    <source>
        <tissue evidence="9">Leaf</tissue>
    </source>
</reference>
<feature type="domain" description="RRM" evidence="5">
    <location>
        <begin position="60"/>
        <end position="138"/>
    </location>
</feature>
<dbReference type="RefSeq" id="XP_031384381.1">
    <property type="nucleotide sequence ID" value="XM_031528521.1"/>
</dbReference>
<dbReference type="Proteomes" id="UP000197138">
    <property type="component" value="Unassembled WGS sequence"/>
</dbReference>
<feature type="compositionally biased region" description="Polar residues" evidence="4">
    <location>
        <begin position="249"/>
        <end position="260"/>
    </location>
</feature>
<evidence type="ECO:0000256" key="3">
    <source>
        <dbReference type="PROSITE-ProRule" id="PRU00176"/>
    </source>
</evidence>
<dbReference type="Gene3D" id="3.30.70.330">
    <property type="match status" value="1"/>
</dbReference>
<dbReference type="GeneID" id="116198172"/>
<evidence type="ECO:0000313" key="7">
    <source>
        <dbReference type="Proteomes" id="UP000197138"/>
    </source>
</evidence>
<dbReference type="PANTHER" id="PTHR13952">
    <property type="entry name" value="U1 SMALL NUCLEAR RIBONUCLEOPROTEIN 70 KD"/>
    <property type="match status" value="1"/>
</dbReference>
<reference evidence="7" key="1">
    <citation type="journal article" date="2017" name="Plant J.">
        <title>The pomegranate (Punica granatum L.) genome and the genomics of punicalagin biosynthesis.</title>
        <authorList>
            <person name="Qin G."/>
            <person name="Xu C."/>
            <person name="Ming R."/>
            <person name="Tang H."/>
            <person name="Guyot R."/>
            <person name="Kramer E.M."/>
            <person name="Hu Y."/>
            <person name="Yi X."/>
            <person name="Qi Y."/>
            <person name="Xu X."/>
            <person name="Gao Z."/>
            <person name="Pan H."/>
            <person name="Jian J."/>
            <person name="Tian Y."/>
            <person name="Yue Z."/>
            <person name="Xu Y."/>
        </authorList>
    </citation>
    <scope>NUCLEOTIDE SEQUENCE [LARGE SCALE GENOMIC DNA]</scope>
    <source>
        <strain evidence="7">cv. Dabenzi</strain>
    </source>
</reference>
<proteinExistence type="predicted"/>
<keyword evidence="2" id="KW-0539">Nucleus</keyword>
<comment type="subcellular location">
    <subcellularLocation>
        <location evidence="1">Nucleus</location>
    </subcellularLocation>
</comment>
<dbReference type="SUPFAM" id="SSF54928">
    <property type="entry name" value="RNA-binding domain, RBD"/>
    <property type="match status" value="1"/>
</dbReference>
<evidence type="ECO:0000259" key="5">
    <source>
        <dbReference type="PROSITE" id="PS50102"/>
    </source>
</evidence>
<dbReference type="EMBL" id="MTKT01000801">
    <property type="protein sequence ID" value="OWM87935.1"/>
    <property type="molecule type" value="Genomic_DNA"/>
</dbReference>
<dbReference type="GO" id="GO:0003729">
    <property type="term" value="F:mRNA binding"/>
    <property type="evidence" value="ECO:0007669"/>
    <property type="project" value="TreeGrafter"/>
</dbReference>
<dbReference type="AlphaFoldDB" id="A0A218XRW5"/>
<dbReference type="InterPro" id="IPR051183">
    <property type="entry name" value="U1_U11-U12_snRNP_70-35kDa"/>
</dbReference>
<evidence type="ECO:0000256" key="4">
    <source>
        <dbReference type="SAM" id="MobiDB-lite"/>
    </source>
</evidence>